<accession>A0ABQ1MM18</accession>
<dbReference type="InterPro" id="IPR036390">
    <property type="entry name" value="WH_DNA-bd_sf"/>
</dbReference>
<evidence type="ECO:0000313" key="6">
    <source>
        <dbReference type="EMBL" id="GGC40849.1"/>
    </source>
</evidence>
<name>A0ABQ1MM18_9PROT</name>
<dbReference type="Pfam" id="PF00126">
    <property type="entry name" value="HTH_1"/>
    <property type="match status" value="1"/>
</dbReference>
<evidence type="ECO:0000259" key="5">
    <source>
        <dbReference type="PROSITE" id="PS50931"/>
    </source>
</evidence>
<gene>
    <name evidence="6" type="ORF">GCM10007207_27780</name>
</gene>
<reference evidence="7" key="1">
    <citation type="journal article" date="2019" name="Int. J. Syst. Evol. Microbiol.">
        <title>The Global Catalogue of Microorganisms (GCM) 10K type strain sequencing project: providing services to taxonomists for standard genome sequencing and annotation.</title>
        <authorList>
            <consortium name="The Broad Institute Genomics Platform"/>
            <consortium name="The Broad Institute Genome Sequencing Center for Infectious Disease"/>
            <person name="Wu L."/>
            <person name="Ma J."/>
        </authorList>
    </citation>
    <scope>NUCLEOTIDE SEQUENCE [LARGE SCALE GENOMIC DNA]</scope>
    <source>
        <strain evidence="7">CCM 7132</strain>
    </source>
</reference>
<dbReference type="PANTHER" id="PTHR30419">
    <property type="entry name" value="HTH-TYPE TRANSCRIPTIONAL REGULATOR YBHD"/>
    <property type="match status" value="1"/>
</dbReference>
<comment type="similarity">
    <text evidence="1">Belongs to the LysR transcriptional regulatory family.</text>
</comment>
<dbReference type="Gene3D" id="1.10.10.10">
    <property type="entry name" value="Winged helix-like DNA-binding domain superfamily/Winged helix DNA-binding domain"/>
    <property type="match status" value="1"/>
</dbReference>
<evidence type="ECO:0000256" key="2">
    <source>
        <dbReference type="ARBA" id="ARBA00023015"/>
    </source>
</evidence>
<dbReference type="InterPro" id="IPR005119">
    <property type="entry name" value="LysR_subst-bd"/>
</dbReference>
<comment type="caution">
    <text evidence="6">The sequence shown here is derived from an EMBL/GenBank/DDBJ whole genome shotgun (WGS) entry which is preliminary data.</text>
</comment>
<dbReference type="EMBL" id="BMCH01000009">
    <property type="protein sequence ID" value="GGC40849.1"/>
    <property type="molecule type" value="Genomic_DNA"/>
</dbReference>
<feature type="domain" description="HTH lysR-type" evidence="5">
    <location>
        <begin position="9"/>
        <end position="60"/>
    </location>
</feature>
<keyword evidence="7" id="KW-1185">Reference proteome</keyword>
<keyword evidence="2" id="KW-0805">Transcription regulation</keyword>
<dbReference type="PANTHER" id="PTHR30419:SF8">
    <property type="entry name" value="NITROGEN ASSIMILATION TRANSCRIPTIONAL ACTIVATOR-RELATED"/>
    <property type="match status" value="1"/>
</dbReference>
<dbReference type="SUPFAM" id="SSF53850">
    <property type="entry name" value="Periplasmic binding protein-like II"/>
    <property type="match status" value="1"/>
</dbReference>
<dbReference type="PROSITE" id="PS50931">
    <property type="entry name" value="HTH_LYSR"/>
    <property type="match status" value="1"/>
</dbReference>
<dbReference type="InterPro" id="IPR050950">
    <property type="entry name" value="HTH-type_LysR_regulators"/>
</dbReference>
<dbReference type="Gene3D" id="3.40.190.290">
    <property type="match status" value="1"/>
</dbReference>
<keyword evidence="3" id="KW-0238">DNA-binding</keyword>
<proteinExistence type="inferred from homology"/>
<evidence type="ECO:0000256" key="4">
    <source>
        <dbReference type="ARBA" id="ARBA00023163"/>
    </source>
</evidence>
<evidence type="ECO:0000256" key="3">
    <source>
        <dbReference type="ARBA" id="ARBA00023125"/>
    </source>
</evidence>
<evidence type="ECO:0000256" key="1">
    <source>
        <dbReference type="ARBA" id="ARBA00009437"/>
    </source>
</evidence>
<protein>
    <submittedName>
        <fullName evidence="6">LysR family transcriptional regulator</fullName>
    </submittedName>
</protein>
<dbReference type="InterPro" id="IPR000847">
    <property type="entry name" value="LysR_HTH_N"/>
</dbReference>
<dbReference type="RefSeq" id="WP_188427434.1">
    <property type="nucleotide sequence ID" value="NZ_BMCH01000009.1"/>
</dbReference>
<dbReference type="SUPFAM" id="SSF46785">
    <property type="entry name" value="Winged helix' DNA-binding domain"/>
    <property type="match status" value="1"/>
</dbReference>
<dbReference type="Pfam" id="PF03466">
    <property type="entry name" value="LysR_substrate"/>
    <property type="match status" value="1"/>
</dbReference>
<organism evidence="6 7">
    <name type="scientific">Asaia siamensis</name>
    <dbReference type="NCBI Taxonomy" id="110479"/>
    <lineage>
        <taxon>Bacteria</taxon>
        <taxon>Pseudomonadati</taxon>
        <taxon>Pseudomonadota</taxon>
        <taxon>Alphaproteobacteria</taxon>
        <taxon>Acetobacterales</taxon>
        <taxon>Acetobacteraceae</taxon>
        <taxon>Asaia</taxon>
    </lineage>
</organism>
<dbReference type="Proteomes" id="UP000637769">
    <property type="component" value="Unassembled WGS sequence"/>
</dbReference>
<dbReference type="InterPro" id="IPR036388">
    <property type="entry name" value="WH-like_DNA-bd_sf"/>
</dbReference>
<keyword evidence="4" id="KW-0804">Transcription</keyword>
<sequence>MPVFSRFTRYFMTVAQHGSIRRASEALGISASSIDRQILLGEESLGSPLFERLPSGLRLTAAGALLLVQTRRWQRELEACRTEIDDLKGLRRGHVTLLIPEAMARGMVPGVVATLRAEHPGITLSVLVRANHEIGPALIEGQGDLALVFDPVMSSRLSVRASIACPLGFVTLPGHPLAEQDEARFSQGVAYPLIAPSAPLALAQKIAWLSAETGQEGLPVCESDDIETIKSLVRNGVGISILSSVDVMQEVGDGSLAFVPLANRKIRPFELCFCVDQARSLPAATRLVAQSLEAAFPGLALPERRA</sequence>
<evidence type="ECO:0000313" key="7">
    <source>
        <dbReference type="Proteomes" id="UP000637769"/>
    </source>
</evidence>